<dbReference type="InterPro" id="IPR017441">
    <property type="entry name" value="Protein_kinase_ATP_BS"/>
</dbReference>
<dbReference type="GO" id="GO:0005524">
    <property type="term" value="F:ATP binding"/>
    <property type="evidence" value="ECO:0007669"/>
    <property type="project" value="UniProtKB-UniRule"/>
</dbReference>
<dbReference type="InterPro" id="IPR001245">
    <property type="entry name" value="Ser-Thr/Tyr_kinase_cat_dom"/>
</dbReference>
<keyword evidence="7" id="KW-0433">Leucine-rich repeat</keyword>
<keyword evidence="9 22" id="KW-0812">Transmembrane</keyword>
<dbReference type="FunFam" id="1.10.510.10:FF:000358">
    <property type="entry name" value="Putative leucine-rich repeat receptor-like serine/threonine-protein kinase"/>
    <property type="match status" value="1"/>
</dbReference>
<keyword evidence="10" id="KW-0732">Signal</keyword>
<dbReference type="Pfam" id="PF07714">
    <property type="entry name" value="PK_Tyr_Ser-Thr"/>
    <property type="match status" value="1"/>
</dbReference>
<accession>A0A2P6SMA6</accession>
<dbReference type="FunFam" id="3.80.10.10:FF:000095">
    <property type="entry name" value="LRR receptor-like serine/threonine-protein kinase GSO1"/>
    <property type="match status" value="1"/>
</dbReference>
<feature type="binding site" evidence="21">
    <location>
        <position position="672"/>
    </location>
    <ligand>
        <name>ATP</name>
        <dbReference type="ChEBI" id="CHEBI:30616"/>
    </ligand>
</feature>
<dbReference type="PROSITE" id="PS50011">
    <property type="entry name" value="PROTEIN_KINASE_DOM"/>
    <property type="match status" value="1"/>
</dbReference>
<dbReference type="CDD" id="cd14066">
    <property type="entry name" value="STKc_IRAK"/>
    <property type="match status" value="1"/>
</dbReference>
<feature type="domain" description="Protein kinase" evidence="23">
    <location>
        <begin position="642"/>
        <end position="943"/>
    </location>
</feature>
<dbReference type="Pfam" id="PF00560">
    <property type="entry name" value="LRR_1"/>
    <property type="match status" value="8"/>
</dbReference>
<evidence type="ECO:0000256" key="9">
    <source>
        <dbReference type="ARBA" id="ARBA00022692"/>
    </source>
</evidence>
<comment type="caution">
    <text evidence="24">The sequence shown here is derived from an EMBL/GenBank/DDBJ whole genome shotgun (WGS) entry which is preliminary data.</text>
</comment>
<dbReference type="InterPro" id="IPR008271">
    <property type="entry name" value="Ser/Thr_kinase_AS"/>
</dbReference>
<dbReference type="SUPFAM" id="SSF52058">
    <property type="entry name" value="L domain-like"/>
    <property type="match status" value="2"/>
</dbReference>
<dbReference type="AlphaFoldDB" id="A0A2P6SMA6"/>
<dbReference type="InterPro" id="IPR032675">
    <property type="entry name" value="LRR_dom_sf"/>
</dbReference>
<evidence type="ECO:0000256" key="2">
    <source>
        <dbReference type="ARBA" id="ARBA00004479"/>
    </source>
</evidence>
<dbReference type="Gene3D" id="3.30.200.20">
    <property type="entry name" value="Phosphorylase Kinase, domain 1"/>
    <property type="match status" value="1"/>
</dbReference>
<keyword evidence="14 21" id="KW-0067">ATP-binding</keyword>
<dbReference type="Gene3D" id="3.80.10.10">
    <property type="entry name" value="Ribonuclease Inhibitor"/>
    <property type="match status" value="4"/>
</dbReference>
<evidence type="ECO:0000256" key="6">
    <source>
        <dbReference type="ARBA" id="ARBA00022553"/>
    </source>
</evidence>
<keyword evidence="15 22" id="KW-1133">Transmembrane helix</keyword>
<reference evidence="24 25" key="1">
    <citation type="journal article" date="2018" name="Nat. Genet.">
        <title>The Rosa genome provides new insights in the design of modern roses.</title>
        <authorList>
            <person name="Bendahmane M."/>
        </authorList>
    </citation>
    <scope>NUCLEOTIDE SEQUENCE [LARGE SCALE GENOMIC DNA]</scope>
    <source>
        <strain evidence="25">cv. Old Blush</strain>
    </source>
</reference>
<evidence type="ECO:0000256" key="18">
    <source>
        <dbReference type="ARBA" id="ARBA00023180"/>
    </source>
</evidence>
<keyword evidence="17" id="KW-0675">Receptor</keyword>
<evidence type="ECO:0000313" key="24">
    <source>
        <dbReference type="EMBL" id="PRQ59817.1"/>
    </source>
</evidence>
<dbReference type="FunFam" id="3.80.10.10:FF:000288">
    <property type="entry name" value="LRR receptor-like serine/threonine-protein kinase EFR"/>
    <property type="match status" value="1"/>
</dbReference>
<dbReference type="InterPro" id="IPR011009">
    <property type="entry name" value="Kinase-like_dom_sf"/>
</dbReference>
<name>A0A2P6SMA6_ROSCH</name>
<evidence type="ECO:0000256" key="22">
    <source>
        <dbReference type="SAM" id="Phobius"/>
    </source>
</evidence>
<dbReference type="SMART" id="SM00369">
    <property type="entry name" value="LRR_TYP"/>
    <property type="match status" value="8"/>
</dbReference>
<dbReference type="Gene3D" id="1.10.510.10">
    <property type="entry name" value="Transferase(Phosphotransferase) domain 1"/>
    <property type="match status" value="1"/>
</dbReference>
<keyword evidence="5" id="KW-0723">Serine/threonine-protein kinase</keyword>
<evidence type="ECO:0000313" key="25">
    <source>
        <dbReference type="Proteomes" id="UP000238479"/>
    </source>
</evidence>
<dbReference type="InterPro" id="IPR051809">
    <property type="entry name" value="Plant_receptor-like_S/T_kinase"/>
</dbReference>
<dbReference type="InterPro" id="IPR001611">
    <property type="entry name" value="Leu-rich_rpt"/>
</dbReference>
<evidence type="ECO:0000256" key="12">
    <source>
        <dbReference type="ARBA" id="ARBA00022741"/>
    </source>
</evidence>
<dbReference type="PROSITE" id="PS00108">
    <property type="entry name" value="PROTEIN_KINASE_ST"/>
    <property type="match status" value="1"/>
</dbReference>
<dbReference type="InterPro" id="IPR000719">
    <property type="entry name" value="Prot_kinase_dom"/>
</dbReference>
<dbReference type="GO" id="GO:0005886">
    <property type="term" value="C:plasma membrane"/>
    <property type="evidence" value="ECO:0007669"/>
    <property type="project" value="UniProtKB-SubCell"/>
</dbReference>
<evidence type="ECO:0000256" key="13">
    <source>
        <dbReference type="ARBA" id="ARBA00022777"/>
    </source>
</evidence>
<evidence type="ECO:0000256" key="21">
    <source>
        <dbReference type="PROSITE-ProRule" id="PRU10141"/>
    </source>
</evidence>
<dbReference type="GO" id="GO:0004674">
    <property type="term" value="F:protein serine/threonine kinase activity"/>
    <property type="evidence" value="ECO:0007669"/>
    <property type="project" value="UniProtKB-KW"/>
</dbReference>
<comment type="subcellular location">
    <subcellularLocation>
        <location evidence="1">Cell membrane</location>
        <topology evidence="1">Single-pass membrane protein</topology>
    </subcellularLocation>
    <subcellularLocation>
        <location evidence="2">Membrane</location>
        <topology evidence="2">Single-pass type I membrane protein</topology>
    </subcellularLocation>
</comment>
<evidence type="ECO:0000256" key="15">
    <source>
        <dbReference type="ARBA" id="ARBA00022989"/>
    </source>
</evidence>
<keyword evidence="12 21" id="KW-0547">Nucleotide-binding</keyword>
<protein>
    <recommendedName>
        <fullName evidence="3">non-specific serine/threonine protein kinase</fullName>
        <ecNumber evidence="3">2.7.11.1</ecNumber>
    </recommendedName>
</protein>
<keyword evidence="6" id="KW-0597">Phosphoprotein</keyword>
<evidence type="ECO:0000256" key="17">
    <source>
        <dbReference type="ARBA" id="ARBA00023170"/>
    </source>
</evidence>
<dbReference type="Gramene" id="PRQ59817">
    <property type="protein sequence ID" value="PRQ59817"/>
    <property type="gene ID" value="RchiOBHm_Chr1g0374361"/>
</dbReference>
<feature type="transmembrane region" description="Helical" evidence="22">
    <location>
        <begin position="586"/>
        <end position="610"/>
    </location>
</feature>
<dbReference type="EC" id="2.7.11.1" evidence="3"/>
<evidence type="ECO:0000256" key="14">
    <source>
        <dbReference type="ARBA" id="ARBA00022840"/>
    </source>
</evidence>
<evidence type="ECO:0000256" key="4">
    <source>
        <dbReference type="ARBA" id="ARBA00022475"/>
    </source>
</evidence>
<dbReference type="Pfam" id="PF13855">
    <property type="entry name" value="LRR_8"/>
    <property type="match status" value="1"/>
</dbReference>
<evidence type="ECO:0000256" key="10">
    <source>
        <dbReference type="ARBA" id="ARBA00022729"/>
    </source>
</evidence>
<dbReference type="SMART" id="SM00220">
    <property type="entry name" value="S_TKc"/>
    <property type="match status" value="1"/>
</dbReference>
<dbReference type="SUPFAM" id="SSF56112">
    <property type="entry name" value="Protein kinase-like (PK-like)"/>
    <property type="match status" value="1"/>
</dbReference>
<dbReference type="SMART" id="SM00365">
    <property type="entry name" value="LRR_SD22"/>
    <property type="match status" value="5"/>
</dbReference>
<evidence type="ECO:0000256" key="1">
    <source>
        <dbReference type="ARBA" id="ARBA00004162"/>
    </source>
</evidence>
<comment type="catalytic activity">
    <reaction evidence="20">
        <text>L-seryl-[protein] + ATP = O-phospho-L-seryl-[protein] + ADP + H(+)</text>
        <dbReference type="Rhea" id="RHEA:17989"/>
        <dbReference type="Rhea" id="RHEA-COMP:9863"/>
        <dbReference type="Rhea" id="RHEA-COMP:11604"/>
        <dbReference type="ChEBI" id="CHEBI:15378"/>
        <dbReference type="ChEBI" id="CHEBI:29999"/>
        <dbReference type="ChEBI" id="CHEBI:30616"/>
        <dbReference type="ChEBI" id="CHEBI:83421"/>
        <dbReference type="ChEBI" id="CHEBI:456216"/>
        <dbReference type="EC" id="2.7.11.1"/>
    </reaction>
</comment>
<keyword evidence="4" id="KW-1003">Cell membrane</keyword>
<organism evidence="24 25">
    <name type="scientific">Rosa chinensis</name>
    <name type="common">China rose</name>
    <dbReference type="NCBI Taxonomy" id="74649"/>
    <lineage>
        <taxon>Eukaryota</taxon>
        <taxon>Viridiplantae</taxon>
        <taxon>Streptophyta</taxon>
        <taxon>Embryophyta</taxon>
        <taxon>Tracheophyta</taxon>
        <taxon>Spermatophyta</taxon>
        <taxon>Magnoliopsida</taxon>
        <taxon>eudicotyledons</taxon>
        <taxon>Gunneridae</taxon>
        <taxon>Pentapetalae</taxon>
        <taxon>rosids</taxon>
        <taxon>fabids</taxon>
        <taxon>Rosales</taxon>
        <taxon>Rosaceae</taxon>
        <taxon>Rosoideae</taxon>
        <taxon>Rosoideae incertae sedis</taxon>
        <taxon>Rosa</taxon>
    </lineage>
</organism>
<dbReference type="InterPro" id="IPR003591">
    <property type="entry name" value="Leu-rich_rpt_typical-subtyp"/>
</dbReference>
<keyword evidence="18" id="KW-0325">Glycoprotein</keyword>
<keyword evidence="13" id="KW-0418">Kinase</keyword>
<dbReference type="PANTHER" id="PTHR27008:SF596">
    <property type="entry name" value="OS02G0215500 PROTEIN"/>
    <property type="match status" value="1"/>
</dbReference>
<dbReference type="OMA" id="GEWPNYS"/>
<evidence type="ECO:0000256" key="16">
    <source>
        <dbReference type="ARBA" id="ARBA00023136"/>
    </source>
</evidence>
<proteinExistence type="predicted"/>
<dbReference type="FunFam" id="3.30.200.20:FF:000432">
    <property type="entry name" value="LRR receptor-like serine/threonine-protein kinase EFR"/>
    <property type="match status" value="1"/>
</dbReference>
<dbReference type="Proteomes" id="UP000238479">
    <property type="component" value="Chromosome 1"/>
</dbReference>
<evidence type="ECO:0000256" key="11">
    <source>
        <dbReference type="ARBA" id="ARBA00022737"/>
    </source>
</evidence>
<gene>
    <name evidence="24" type="ORF">RchiOBHm_Chr1g0374361</name>
</gene>
<dbReference type="PANTHER" id="PTHR27008">
    <property type="entry name" value="OS04G0122200 PROTEIN"/>
    <property type="match status" value="1"/>
</dbReference>
<evidence type="ECO:0000256" key="19">
    <source>
        <dbReference type="ARBA" id="ARBA00047899"/>
    </source>
</evidence>
<keyword evidence="8 24" id="KW-0808">Transferase</keyword>
<keyword evidence="25" id="KW-1185">Reference proteome</keyword>
<comment type="catalytic activity">
    <reaction evidence="19">
        <text>L-threonyl-[protein] + ATP = O-phospho-L-threonyl-[protein] + ADP + H(+)</text>
        <dbReference type="Rhea" id="RHEA:46608"/>
        <dbReference type="Rhea" id="RHEA-COMP:11060"/>
        <dbReference type="Rhea" id="RHEA-COMP:11605"/>
        <dbReference type="ChEBI" id="CHEBI:15378"/>
        <dbReference type="ChEBI" id="CHEBI:30013"/>
        <dbReference type="ChEBI" id="CHEBI:30616"/>
        <dbReference type="ChEBI" id="CHEBI:61977"/>
        <dbReference type="ChEBI" id="CHEBI:456216"/>
        <dbReference type="EC" id="2.7.11.1"/>
    </reaction>
</comment>
<evidence type="ECO:0000256" key="7">
    <source>
        <dbReference type="ARBA" id="ARBA00022614"/>
    </source>
</evidence>
<evidence type="ECO:0000256" key="5">
    <source>
        <dbReference type="ARBA" id="ARBA00022527"/>
    </source>
</evidence>
<keyword evidence="11" id="KW-0677">Repeat</keyword>
<sequence length="945" mass="101820">MASTMDSNSRRHLQRVIKLNLTSLKLSGSISPHIGNLSFLRDLSFYDNSFTKKIPPEIGHLRRLRILRLENNSLSGPIPANISNCFKLIIIDVSYNKLGGNIPPELGSLSKLEYLSLLFNNLTGGIPPSLGNLSSLGSLDAYSNNLVGSIPSSLGQLKKLTYFSLESNQLSGTIPPSIYNISSLIGFIIGINQIQGSMPPTLFRTLLNLKYFCISDNQLSGSLPLSISNATNLVDFYVENNQITGQVPNLQKLRTLVTFYIAGNHLGSGSDGDLSFFSYLTNATQLVWLAADTNNFGGTLPASVSNLSTNLAGLDVHKNQLHGSIPAGIVNLVNMELLVLSDNMFTGNIPTDIGKLSSLGKLGFHNNRLSGSLPSSLENLTSLVYLELQGNNFNGTIPTSLGECHSLLVLDLSRNNLSGDIPPQVIGVPSLSISLNLSENRLSGSLPLEVGKLKSLGELDLSNNMISGKLPSSLGSCLSLEILLLQGNFFDGSIPSAMVSLRGIRDLDLSRNNLSGEIPEFLAGFGSLKQLNLSFNDFRGAVPVKGVFNNASATSVVGNTRLCGGISEFQLRKCKSKESRSRSMKLTISLVSAFTLLGIAMLLTFMFLCFSKKKSKATSSSTFSNSILQVSYNTLSKATDGFSATNLIGAGSFGFVYKGVLNEDGAQLVAVKVFNMLRRGASKSFLAECEALRNIRHRNLVPIITACLSFDSHGNDFKALVYKFMENGSLEEWLHPTTGTEDALKNLSLVQRLNIAIDVACALDYLHNHSKTPIVHCDLKPSNVLLDNDLTGHVADFGLARFLSRIADNVSANQSSSIAIRGTIGYAAPEYGMGSEVSTYGDVYSFGILLLEMFTGKRPTDHMFVDGLNLHKFVKMAFCERVLEIADSSLVQVGNPSQSTNDALEECLSLILGIGVACSVESPTDRENIGDVVSELKSIRATLVG</sequence>
<evidence type="ECO:0000259" key="23">
    <source>
        <dbReference type="PROSITE" id="PS50011"/>
    </source>
</evidence>
<evidence type="ECO:0000256" key="8">
    <source>
        <dbReference type="ARBA" id="ARBA00022679"/>
    </source>
</evidence>
<dbReference type="EMBL" id="PDCK01000039">
    <property type="protein sequence ID" value="PRQ59817.1"/>
    <property type="molecule type" value="Genomic_DNA"/>
</dbReference>
<evidence type="ECO:0000256" key="3">
    <source>
        <dbReference type="ARBA" id="ARBA00012513"/>
    </source>
</evidence>
<keyword evidence="16 22" id="KW-0472">Membrane</keyword>
<dbReference type="PROSITE" id="PS00107">
    <property type="entry name" value="PROTEIN_KINASE_ATP"/>
    <property type="match status" value="1"/>
</dbReference>
<evidence type="ECO:0000256" key="20">
    <source>
        <dbReference type="ARBA" id="ARBA00048679"/>
    </source>
</evidence>